<evidence type="ECO:0000313" key="3">
    <source>
        <dbReference type="Proteomes" id="UP000324222"/>
    </source>
</evidence>
<protein>
    <submittedName>
        <fullName evidence="2">Uncharacterized protein</fullName>
    </submittedName>
</protein>
<dbReference type="Proteomes" id="UP000324222">
    <property type="component" value="Unassembled WGS sequence"/>
</dbReference>
<feature type="signal peptide" evidence="1">
    <location>
        <begin position="1"/>
        <end position="28"/>
    </location>
</feature>
<gene>
    <name evidence="2" type="ORF">E2C01_002932</name>
</gene>
<reference evidence="2 3" key="1">
    <citation type="submission" date="2019-05" db="EMBL/GenBank/DDBJ databases">
        <title>Another draft genome of Portunus trituberculatus and its Hox gene families provides insights of decapod evolution.</title>
        <authorList>
            <person name="Jeong J.-H."/>
            <person name="Song I."/>
            <person name="Kim S."/>
            <person name="Choi T."/>
            <person name="Kim D."/>
            <person name="Ryu S."/>
            <person name="Kim W."/>
        </authorList>
    </citation>
    <scope>NUCLEOTIDE SEQUENCE [LARGE SCALE GENOMIC DNA]</scope>
    <source>
        <tissue evidence="2">Muscle</tissue>
    </source>
</reference>
<feature type="chain" id="PRO_5022930370" evidence="1">
    <location>
        <begin position="29"/>
        <end position="50"/>
    </location>
</feature>
<evidence type="ECO:0000313" key="2">
    <source>
        <dbReference type="EMBL" id="MPC10298.1"/>
    </source>
</evidence>
<organism evidence="2 3">
    <name type="scientific">Portunus trituberculatus</name>
    <name type="common">Swimming crab</name>
    <name type="synonym">Neptunus trituberculatus</name>
    <dbReference type="NCBI Taxonomy" id="210409"/>
    <lineage>
        <taxon>Eukaryota</taxon>
        <taxon>Metazoa</taxon>
        <taxon>Ecdysozoa</taxon>
        <taxon>Arthropoda</taxon>
        <taxon>Crustacea</taxon>
        <taxon>Multicrustacea</taxon>
        <taxon>Malacostraca</taxon>
        <taxon>Eumalacostraca</taxon>
        <taxon>Eucarida</taxon>
        <taxon>Decapoda</taxon>
        <taxon>Pleocyemata</taxon>
        <taxon>Brachyura</taxon>
        <taxon>Eubrachyura</taxon>
        <taxon>Portunoidea</taxon>
        <taxon>Portunidae</taxon>
        <taxon>Portuninae</taxon>
        <taxon>Portunus</taxon>
    </lineage>
</organism>
<sequence>MVSRLMSSFIQFFFKLCTLCAVTTSINAFHFSPFCVENCISQYPSHTASS</sequence>
<name>A0A5B7CMM1_PORTR</name>
<proteinExistence type="predicted"/>
<comment type="caution">
    <text evidence="2">The sequence shown here is derived from an EMBL/GenBank/DDBJ whole genome shotgun (WGS) entry which is preliminary data.</text>
</comment>
<dbReference type="AlphaFoldDB" id="A0A5B7CMM1"/>
<dbReference type="EMBL" id="VSRR010000109">
    <property type="protein sequence ID" value="MPC10298.1"/>
    <property type="molecule type" value="Genomic_DNA"/>
</dbReference>
<accession>A0A5B7CMM1</accession>
<keyword evidence="3" id="KW-1185">Reference proteome</keyword>
<keyword evidence="1" id="KW-0732">Signal</keyword>
<evidence type="ECO:0000256" key="1">
    <source>
        <dbReference type="SAM" id="SignalP"/>
    </source>
</evidence>